<dbReference type="InterPro" id="IPR019895">
    <property type="entry name" value="L_ocin_972_ABC"/>
</dbReference>
<keyword evidence="2" id="KW-0547">Nucleotide-binding</keyword>
<dbReference type="InterPro" id="IPR003593">
    <property type="entry name" value="AAA+_ATPase"/>
</dbReference>
<dbReference type="AlphaFoldDB" id="A0A1H9TY67"/>
<dbReference type="SMART" id="SM00382">
    <property type="entry name" value="AAA"/>
    <property type="match status" value="1"/>
</dbReference>
<dbReference type="PANTHER" id="PTHR42781">
    <property type="entry name" value="SPERMIDINE/PUTRESCINE IMPORT ATP-BINDING PROTEIN POTA"/>
    <property type="match status" value="1"/>
</dbReference>
<dbReference type="Proteomes" id="UP000182471">
    <property type="component" value="Unassembled WGS sequence"/>
</dbReference>
<dbReference type="PROSITE" id="PS50893">
    <property type="entry name" value="ABC_TRANSPORTER_2"/>
    <property type="match status" value="1"/>
</dbReference>
<protein>
    <submittedName>
        <fullName evidence="5">Putative ABC transport system ATP-binding protein</fullName>
    </submittedName>
</protein>
<dbReference type="InterPro" id="IPR050093">
    <property type="entry name" value="ABC_SmlMolc_Importer"/>
</dbReference>
<dbReference type="InterPro" id="IPR017871">
    <property type="entry name" value="ABC_transporter-like_CS"/>
</dbReference>
<dbReference type="NCBIfam" id="TIGR03608">
    <property type="entry name" value="L_ocin_972_ABC"/>
    <property type="match status" value="1"/>
</dbReference>
<accession>A0A1H9TY67</accession>
<gene>
    <name evidence="5" type="ORF">SAMN02910429_01815</name>
</gene>
<proteinExistence type="predicted"/>
<name>A0A1H9TY67_9FIRM</name>
<dbReference type="SUPFAM" id="SSF52540">
    <property type="entry name" value="P-loop containing nucleoside triphosphate hydrolases"/>
    <property type="match status" value="1"/>
</dbReference>
<sequence>MKQNAIEVTGLNKKFGNRHIIENFNIEIEKGEFVAIVGPSGCGKSTLLNILGMLENYDGGKIKINGKKLPEINSKAATMVRRNVINYLFQNYALIDNETVEKNLLIAMEFVNKSHKEKINMISKTLDYVGLKHLQKEVVNTLSGGEQQRVALARTILKPGNIVLADEPTGSLDPKSSDNAFGLIKQLCKENGKTVVMVTHNMELAKRADRIVEMINIRQ</sequence>
<evidence type="ECO:0000256" key="2">
    <source>
        <dbReference type="ARBA" id="ARBA00022741"/>
    </source>
</evidence>
<evidence type="ECO:0000313" key="6">
    <source>
        <dbReference type="Proteomes" id="UP000182471"/>
    </source>
</evidence>
<keyword evidence="3 5" id="KW-0067">ATP-binding</keyword>
<dbReference type="GO" id="GO:0016887">
    <property type="term" value="F:ATP hydrolysis activity"/>
    <property type="evidence" value="ECO:0007669"/>
    <property type="project" value="InterPro"/>
</dbReference>
<evidence type="ECO:0000313" key="5">
    <source>
        <dbReference type="EMBL" id="SES01951.1"/>
    </source>
</evidence>
<dbReference type="EMBL" id="FOGW01000021">
    <property type="protein sequence ID" value="SES01951.1"/>
    <property type="molecule type" value="Genomic_DNA"/>
</dbReference>
<dbReference type="OrthoDB" id="9802264at2"/>
<dbReference type="PROSITE" id="PS00211">
    <property type="entry name" value="ABC_TRANSPORTER_1"/>
    <property type="match status" value="1"/>
</dbReference>
<dbReference type="Pfam" id="PF00005">
    <property type="entry name" value="ABC_tran"/>
    <property type="match status" value="1"/>
</dbReference>
<dbReference type="GO" id="GO:0005524">
    <property type="term" value="F:ATP binding"/>
    <property type="evidence" value="ECO:0007669"/>
    <property type="project" value="UniProtKB-KW"/>
</dbReference>
<evidence type="ECO:0000256" key="3">
    <source>
        <dbReference type="ARBA" id="ARBA00022840"/>
    </source>
</evidence>
<dbReference type="RefSeq" id="WP_027422226.1">
    <property type="nucleotide sequence ID" value="NZ_FOGW01000021.1"/>
</dbReference>
<keyword evidence="1" id="KW-0813">Transport</keyword>
<evidence type="ECO:0000259" key="4">
    <source>
        <dbReference type="PROSITE" id="PS50893"/>
    </source>
</evidence>
<dbReference type="CDD" id="cd03255">
    <property type="entry name" value="ABC_MJ0796_LolCDE_FtsE"/>
    <property type="match status" value="1"/>
</dbReference>
<feature type="domain" description="ABC transporter" evidence="4">
    <location>
        <begin position="6"/>
        <end position="217"/>
    </location>
</feature>
<dbReference type="InterPro" id="IPR027417">
    <property type="entry name" value="P-loop_NTPase"/>
</dbReference>
<evidence type="ECO:0000256" key="1">
    <source>
        <dbReference type="ARBA" id="ARBA00022448"/>
    </source>
</evidence>
<keyword evidence="6" id="KW-1185">Reference proteome</keyword>
<dbReference type="PANTHER" id="PTHR42781:SF9">
    <property type="entry name" value="AMINO ACID ABC TRANSPORTER, ATP-BINDING PROTEIN-RELATED"/>
    <property type="match status" value="1"/>
</dbReference>
<organism evidence="5 6">
    <name type="scientific">Lachnobacterium bovis</name>
    <dbReference type="NCBI Taxonomy" id="140626"/>
    <lineage>
        <taxon>Bacteria</taxon>
        <taxon>Bacillati</taxon>
        <taxon>Bacillota</taxon>
        <taxon>Clostridia</taxon>
        <taxon>Lachnospirales</taxon>
        <taxon>Lachnospiraceae</taxon>
        <taxon>Lachnobacterium</taxon>
    </lineage>
</organism>
<dbReference type="Gene3D" id="3.40.50.300">
    <property type="entry name" value="P-loop containing nucleotide triphosphate hydrolases"/>
    <property type="match status" value="1"/>
</dbReference>
<reference evidence="6" key="1">
    <citation type="submission" date="2016-10" db="EMBL/GenBank/DDBJ databases">
        <authorList>
            <person name="Varghese N."/>
            <person name="Submissions S."/>
        </authorList>
    </citation>
    <scope>NUCLEOTIDE SEQUENCE [LARGE SCALE GENOMIC DNA]</scope>
    <source>
        <strain evidence="6">S1b</strain>
    </source>
</reference>
<dbReference type="InterPro" id="IPR017911">
    <property type="entry name" value="MacB-like_ATP-bd"/>
</dbReference>
<dbReference type="InterPro" id="IPR003439">
    <property type="entry name" value="ABC_transporter-like_ATP-bd"/>
</dbReference>